<proteinExistence type="predicted"/>
<reference evidence="1 2" key="1">
    <citation type="journal article" date="2023" name="Phage (New Rochelle)">
        <title>Tailoring Effective Phage Cocktails for Long-Term Lysis of Escherichia coli Based on Physiological Properties of Constituent Phages.</title>
        <authorList>
            <person name="Kaneko T."/>
            <person name="Osaka T."/>
            <person name="Tsuneda S."/>
        </authorList>
    </citation>
    <scope>NUCLEOTIDE SEQUENCE [LARGE SCALE GENOMIC DNA]</scope>
    <source>
        <strain evidence="2">phiWec193</strain>
    </source>
</reference>
<dbReference type="Proteomes" id="UP001653162">
    <property type="component" value="Segment"/>
</dbReference>
<organism evidence="1 2">
    <name type="scientific">Escherichia phage phiWec193</name>
    <dbReference type="NCBI Taxonomy" id="2992788"/>
    <lineage>
        <taxon>Viruses</taxon>
        <taxon>Duplodnaviria</taxon>
        <taxon>Heunggongvirae</taxon>
        <taxon>Uroviricota</taxon>
        <taxon>Caudoviricetes</taxon>
        <taxon>Vequintavirinae</taxon>
        <taxon>Vequintavirus</taxon>
        <taxon>Vequintavirus phiWec193</taxon>
    </lineage>
</organism>
<protein>
    <submittedName>
        <fullName evidence="1">Uncharacterized protein</fullName>
    </submittedName>
</protein>
<dbReference type="EMBL" id="LC739541">
    <property type="protein sequence ID" value="BDU14268.1"/>
    <property type="molecule type" value="Genomic_DNA"/>
</dbReference>
<sequence>MAEGLRPLFHYLQKEPAMRMPITVKELNERDAGGLWPARKIRCVYMKENLEHLDQQIKVGDIFEVFYSNRRNWETIQPSGFVLAKLDTGEVIIPGLDIVFEIIQEWDPDKIRYEELFGKGIIKPV</sequence>
<evidence type="ECO:0000313" key="1">
    <source>
        <dbReference type="EMBL" id="BDU14268.1"/>
    </source>
</evidence>
<name>A0ACA8SAM2_9CAUD</name>
<accession>A0ACA8SAM2</accession>
<keyword evidence="2" id="KW-1185">Reference proteome</keyword>
<evidence type="ECO:0000313" key="2">
    <source>
        <dbReference type="Proteomes" id="UP001653162"/>
    </source>
</evidence>